<protein>
    <submittedName>
        <fullName evidence="9">RagB/SusD family nutrient uptake outer membrane protein</fullName>
    </submittedName>
</protein>
<evidence type="ECO:0000256" key="5">
    <source>
        <dbReference type="ARBA" id="ARBA00023237"/>
    </source>
</evidence>
<feature type="domain" description="SusD-like N-terminal" evidence="8">
    <location>
        <begin position="34"/>
        <end position="238"/>
    </location>
</feature>
<keyword evidence="6" id="KW-1133">Transmembrane helix</keyword>
<feature type="transmembrane region" description="Helical" evidence="6">
    <location>
        <begin position="12"/>
        <end position="30"/>
    </location>
</feature>
<dbReference type="CDD" id="cd08977">
    <property type="entry name" value="SusD"/>
    <property type="match status" value="1"/>
</dbReference>
<dbReference type="Proteomes" id="UP000270046">
    <property type="component" value="Chromosome"/>
</dbReference>
<comment type="similarity">
    <text evidence="2">Belongs to the SusD family.</text>
</comment>
<keyword evidence="6" id="KW-0812">Transmembrane</keyword>
<keyword evidence="5" id="KW-0998">Cell outer membrane</keyword>
<gene>
    <name evidence="9" type="ORF">HYN43_002205</name>
</gene>
<dbReference type="KEGG" id="muh:HYN43_002205"/>
<dbReference type="SUPFAM" id="SSF48452">
    <property type="entry name" value="TPR-like"/>
    <property type="match status" value="1"/>
</dbReference>
<sequence>MVNYQHFNNQQIMKIYIYVFLTVITIGFAGCKKDYLSLQPTDSQTKENFYKTKAQFQQAINGAYAPLQGIYNGSMWAMAEMRSDNTSYEYDPYDRSATNKEEIDEFRELNNNDIVESFFNNSYADIQRCNVILARLPTGTVDAASADTIGGQAYFLRAFNYFNIVRMFGDAPLVITETQSVGDAFKTATKTSVANIYTQIIADAQAAITKLPLRFTAQTDKGRVTKGTAETMLAEVYMTQKKFDLAIPLLRSIISSGVYSLNNDYADNFDIKKENGPESIFEIQYIEGPNGLGSDFVDTFIPWDYYDTDITGYEIANGAPNGWNIPTQDLVNAYEDGDARRDASLTDFTSDEYGIDLPFIKKYQSIGAVQGITGNNFPVYRYADVYLMLAECLNEQGFGSSDAFKYLNLVRHRAGLDPKSIGNSNPDLNVSTQEQFRTAIAHERQVELAFENHRWFDLLRTGKATEVMKAHAASERAYKNDSWQINSAAYANIRLLYPYPLNQANLEH</sequence>
<dbReference type="Pfam" id="PF07980">
    <property type="entry name" value="SusD_RagB"/>
    <property type="match status" value="1"/>
</dbReference>
<evidence type="ECO:0000256" key="1">
    <source>
        <dbReference type="ARBA" id="ARBA00004442"/>
    </source>
</evidence>
<keyword evidence="3" id="KW-0732">Signal</keyword>
<comment type="subcellular location">
    <subcellularLocation>
        <location evidence="1">Cell outer membrane</location>
    </subcellularLocation>
</comment>
<dbReference type="InterPro" id="IPR012944">
    <property type="entry name" value="SusD_RagB_dom"/>
</dbReference>
<evidence type="ECO:0000256" key="4">
    <source>
        <dbReference type="ARBA" id="ARBA00023136"/>
    </source>
</evidence>
<evidence type="ECO:0000256" key="6">
    <source>
        <dbReference type="SAM" id="Phobius"/>
    </source>
</evidence>
<dbReference type="GO" id="GO:0009279">
    <property type="term" value="C:cell outer membrane"/>
    <property type="evidence" value="ECO:0007669"/>
    <property type="project" value="UniProtKB-SubCell"/>
</dbReference>
<reference evidence="9 10" key="1">
    <citation type="submission" date="2018-10" db="EMBL/GenBank/DDBJ databases">
        <title>Genome sequencing of Mucilaginibacter sp. HYN0043.</title>
        <authorList>
            <person name="Kim M."/>
            <person name="Yi H."/>
        </authorList>
    </citation>
    <scope>NUCLEOTIDE SEQUENCE [LARGE SCALE GENOMIC DNA]</scope>
    <source>
        <strain evidence="9 10">HYN0043</strain>
    </source>
</reference>
<accession>A0A494VHI3</accession>
<keyword evidence="10" id="KW-1185">Reference proteome</keyword>
<dbReference type="EMBL" id="CP032869">
    <property type="protein sequence ID" value="AYL94177.1"/>
    <property type="molecule type" value="Genomic_DNA"/>
</dbReference>
<evidence type="ECO:0000256" key="2">
    <source>
        <dbReference type="ARBA" id="ARBA00006275"/>
    </source>
</evidence>
<dbReference type="InterPro" id="IPR033985">
    <property type="entry name" value="SusD-like_N"/>
</dbReference>
<evidence type="ECO:0000259" key="7">
    <source>
        <dbReference type="Pfam" id="PF07980"/>
    </source>
</evidence>
<evidence type="ECO:0000313" key="9">
    <source>
        <dbReference type="EMBL" id="AYL94177.1"/>
    </source>
</evidence>
<dbReference type="InterPro" id="IPR011990">
    <property type="entry name" value="TPR-like_helical_dom_sf"/>
</dbReference>
<dbReference type="OrthoDB" id="993981at2"/>
<evidence type="ECO:0000256" key="3">
    <source>
        <dbReference type="ARBA" id="ARBA00022729"/>
    </source>
</evidence>
<dbReference type="Gene3D" id="1.25.40.390">
    <property type="match status" value="1"/>
</dbReference>
<evidence type="ECO:0000313" key="10">
    <source>
        <dbReference type="Proteomes" id="UP000270046"/>
    </source>
</evidence>
<dbReference type="Pfam" id="PF14322">
    <property type="entry name" value="SusD-like_3"/>
    <property type="match status" value="1"/>
</dbReference>
<name>A0A494VHI3_9SPHI</name>
<organism evidence="9 10">
    <name type="scientific">Mucilaginibacter celer</name>
    <dbReference type="NCBI Taxonomy" id="2305508"/>
    <lineage>
        <taxon>Bacteria</taxon>
        <taxon>Pseudomonadati</taxon>
        <taxon>Bacteroidota</taxon>
        <taxon>Sphingobacteriia</taxon>
        <taxon>Sphingobacteriales</taxon>
        <taxon>Sphingobacteriaceae</taxon>
        <taxon>Mucilaginibacter</taxon>
    </lineage>
</organism>
<feature type="domain" description="RagB/SusD" evidence="7">
    <location>
        <begin position="360"/>
        <end position="505"/>
    </location>
</feature>
<dbReference type="AlphaFoldDB" id="A0A494VHI3"/>
<proteinExistence type="inferred from homology"/>
<evidence type="ECO:0000259" key="8">
    <source>
        <dbReference type="Pfam" id="PF14322"/>
    </source>
</evidence>
<keyword evidence="4 6" id="KW-0472">Membrane</keyword>